<sequence>MTTFFPILIFVFSPIPIGTFPANSTFEVSSSVSYRSAPIIIVSLSSYPELRHERTPITECSIVHSLSKQPSEMIASLILHFSNLVGGKYRGEVKKGVFGS</sequence>
<dbReference type="AlphaFoldDB" id="A0A0A9DD21"/>
<feature type="chain" id="PRO_5002044909" description="Secreted protein" evidence="1">
    <location>
        <begin position="20"/>
        <end position="100"/>
    </location>
</feature>
<name>A0A0A9DD21_ARUDO</name>
<accession>A0A0A9DD21</accession>
<evidence type="ECO:0000256" key="1">
    <source>
        <dbReference type="SAM" id="SignalP"/>
    </source>
</evidence>
<protein>
    <recommendedName>
        <fullName evidence="3">Secreted protein</fullName>
    </recommendedName>
</protein>
<reference evidence="2" key="1">
    <citation type="submission" date="2014-09" db="EMBL/GenBank/DDBJ databases">
        <authorList>
            <person name="Magalhaes I.L.F."/>
            <person name="Oliveira U."/>
            <person name="Santos F.R."/>
            <person name="Vidigal T.H.D.A."/>
            <person name="Brescovit A.D."/>
            <person name="Santos A.J."/>
        </authorList>
    </citation>
    <scope>NUCLEOTIDE SEQUENCE</scope>
    <source>
        <tissue evidence="2">Shoot tissue taken approximately 20 cm above the soil surface</tissue>
    </source>
</reference>
<feature type="signal peptide" evidence="1">
    <location>
        <begin position="1"/>
        <end position="19"/>
    </location>
</feature>
<proteinExistence type="predicted"/>
<evidence type="ECO:0000313" key="2">
    <source>
        <dbReference type="EMBL" id="JAD81612.1"/>
    </source>
</evidence>
<reference evidence="2" key="2">
    <citation type="journal article" date="2015" name="Data Brief">
        <title>Shoot transcriptome of the giant reed, Arundo donax.</title>
        <authorList>
            <person name="Barrero R.A."/>
            <person name="Guerrero F.D."/>
            <person name="Moolhuijzen P."/>
            <person name="Goolsby J.A."/>
            <person name="Tidwell J."/>
            <person name="Bellgard S.E."/>
            <person name="Bellgard M.I."/>
        </authorList>
    </citation>
    <scope>NUCLEOTIDE SEQUENCE</scope>
    <source>
        <tissue evidence="2">Shoot tissue taken approximately 20 cm above the soil surface</tissue>
    </source>
</reference>
<keyword evidence="1" id="KW-0732">Signal</keyword>
<organism evidence="2">
    <name type="scientific">Arundo donax</name>
    <name type="common">Giant reed</name>
    <name type="synonym">Donax arundinaceus</name>
    <dbReference type="NCBI Taxonomy" id="35708"/>
    <lineage>
        <taxon>Eukaryota</taxon>
        <taxon>Viridiplantae</taxon>
        <taxon>Streptophyta</taxon>
        <taxon>Embryophyta</taxon>
        <taxon>Tracheophyta</taxon>
        <taxon>Spermatophyta</taxon>
        <taxon>Magnoliopsida</taxon>
        <taxon>Liliopsida</taxon>
        <taxon>Poales</taxon>
        <taxon>Poaceae</taxon>
        <taxon>PACMAD clade</taxon>
        <taxon>Arundinoideae</taxon>
        <taxon>Arundineae</taxon>
        <taxon>Arundo</taxon>
    </lineage>
</organism>
<evidence type="ECO:0008006" key="3">
    <source>
        <dbReference type="Google" id="ProtNLM"/>
    </source>
</evidence>
<dbReference type="EMBL" id="GBRH01216283">
    <property type="protein sequence ID" value="JAD81612.1"/>
    <property type="molecule type" value="Transcribed_RNA"/>
</dbReference>